<dbReference type="GO" id="GO:0046872">
    <property type="term" value="F:metal ion binding"/>
    <property type="evidence" value="ECO:0007669"/>
    <property type="project" value="InterPro"/>
</dbReference>
<dbReference type="InterPro" id="IPR050361">
    <property type="entry name" value="MPP/UQCRC_Complex"/>
</dbReference>
<dbReference type="InterPro" id="IPR007863">
    <property type="entry name" value="Peptidase_M16_C"/>
</dbReference>
<dbReference type="InterPro" id="IPR011249">
    <property type="entry name" value="Metalloenz_LuxS/M16"/>
</dbReference>
<dbReference type="InterPro" id="IPR011765">
    <property type="entry name" value="Pept_M16_N"/>
</dbReference>
<evidence type="ECO:0000313" key="4">
    <source>
        <dbReference type="EMBL" id="PRY51792.1"/>
    </source>
</evidence>
<keyword evidence="5" id="KW-1185">Reference proteome</keyword>
<dbReference type="PANTHER" id="PTHR11851:SF224">
    <property type="entry name" value="PROCESSING PROTEASE"/>
    <property type="match status" value="1"/>
</dbReference>
<dbReference type="Proteomes" id="UP000239210">
    <property type="component" value="Unassembled WGS sequence"/>
</dbReference>
<name>A0A2T0U1K4_9ACTN</name>
<dbReference type="EMBL" id="PVTG01000001">
    <property type="protein sequence ID" value="PRY51792.1"/>
    <property type="molecule type" value="Genomic_DNA"/>
</dbReference>
<dbReference type="Gene3D" id="3.30.830.10">
    <property type="entry name" value="Metalloenzyme, LuxS/M16 peptidase-like"/>
    <property type="match status" value="2"/>
</dbReference>
<feature type="domain" description="Peptidase M16 N-terminal" evidence="2">
    <location>
        <begin position="76"/>
        <end position="181"/>
    </location>
</feature>
<evidence type="ECO:0000256" key="1">
    <source>
        <dbReference type="SAM" id="MobiDB-lite"/>
    </source>
</evidence>
<proteinExistence type="predicted"/>
<accession>A0A2T0U1K4</accession>
<dbReference type="AlphaFoldDB" id="A0A2T0U1K4"/>
<evidence type="ECO:0000259" key="3">
    <source>
        <dbReference type="Pfam" id="PF05193"/>
    </source>
</evidence>
<dbReference type="OrthoDB" id="9811314at2"/>
<organism evidence="4 5">
    <name type="scientific">Geodermatophilus tzadiensis</name>
    <dbReference type="NCBI Taxonomy" id="1137988"/>
    <lineage>
        <taxon>Bacteria</taxon>
        <taxon>Bacillati</taxon>
        <taxon>Actinomycetota</taxon>
        <taxon>Actinomycetes</taxon>
        <taxon>Geodermatophilales</taxon>
        <taxon>Geodermatophilaceae</taxon>
        <taxon>Geodermatophilus</taxon>
    </lineage>
</organism>
<dbReference type="PANTHER" id="PTHR11851">
    <property type="entry name" value="METALLOPROTEASE"/>
    <property type="match status" value="1"/>
</dbReference>
<evidence type="ECO:0000259" key="2">
    <source>
        <dbReference type="Pfam" id="PF00675"/>
    </source>
</evidence>
<feature type="region of interest" description="Disordered" evidence="1">
    <location>
        <begin position="1"/>
        <end position="22"/>
    </location>
</feature>
<protein>
    <submittedName>
        <fullName evidence="4">Putative Zn-dependent peptidase</fullName>
    </submittedName>
</protein>
<evidence type="ECO:0000313" key="5">
    <source>
        <dbReference type="Proteomes" id="UP000239210"/>
    </source>
</evidence>
<reference evidence="4 5" key="1">
    <citation type="submission" date="2018-03" db="EMBL/GenBank/DDBJ databases">
        <title>Genomic Encyclopedia of Archaeal and Bacterial Type Strains, Phase II (KMG-II): from individual species to whole genera.</title>
        <authorList>
            <person name="Goeker M."/>
        </authorList>
    </citation>
    <scope>NUCLEOTIDE SEQUENCE [LARGE SCALE GENOMIC DNA]</scope>
    <source>
        <strain evidence="4 5">DSM 45416</strain>
    </source>
</reference>
<comment type="caution">
    <text evidence="4">The sequence shown here is derived from an EMBL/GenBank/DDBJ whole genome shotgun (WGS) entry which is preliminary data.</text>
</comment>
<gene>
    <name evidence="4" type="ORF">LY71_101164</name>
</gene>
<dbReference type="RefSeq" id="WP_106275094.1">
    <property type="nucleotide sequence ID" value="NZ_PVTG01000001.1"/>
</dbReference>
<feature type="compositionally biased region" description="Low complexity" evidence="1">
    <location>
        <begin position="1"/>
        <end position="13"/>
    </location>
</feature>
<dbReference type="Pfam" id="PF00675">
    <property type="entry name" value="Peptidase_M16"/>
    <property type="match status" value="1"/>
</dbReference>
<dbReference type="SUPFAM" id="SSF63411">
    <property type="entry name" value="LuxS/MPP-like metallohydrolase"/>
    <property type="match status" value="2"/>
</dbReference>
<feature type="domain" description="Peptidase M16 C-terminal" evidence="3">
    <location>
        <begin position="193"/>
        <end position="364"/>
    </location>
</feature>
<sequence length="457" mass="46592">MSAPVLDLGLVPPLGEPRPQPVPDVTTTTLPTGLGVVVVPRPGVPLVELRLRVPFAAGSPRGAAQHTARASVLSGAVLLGTARRDATGVAEALQGHGAELSVSADPDRLLFSTTLLAEGLVPVLGVLAEVLTSASYPGDRVEAERDRVAERIAIANSQPGVIARTALAARRYGTHPYAVQLPSPELVARVGAPALRKLHRERVLPSGSTLVLVGDLDAAAATDAVAAALGEWAGEGAAVGAPPAPTLAPGHLEVVDRPGAVQSNIRLGGPAPGRTDPDLPAVRLASMVFGGYFSSRLVGNIREQRGYSYSPRSGVDHLAAASSFTVEADVATEVTGPAFLETWAELGRMALAPVTEAELDAARRYVLGSMALSTATHAGLAGTISALVGSGLPVEWLAEHQAALAAVTVEQVQDAARRYLAPAALTAVVVGDAERVTDSLRALGPVDVTASAAAAPA</sequence>
<dbReference type="Pfam" id="PF05193">
    <property type="entry name" value="Peptidase_M16_C"/>
    <property type="match status" value="1"/>
</dbReference>